<gene>
    <name evidence="3" type="ORF">IV500_03660</name>
</gene>
<dbReference type="GO" id="GO:0008270">
    <property type="term" value="F:zinc ion binding"/>
    <property type="evidence" value="ECO:0007669"/>
    <property type="project" value="UniProtKB-KW"/>
</dbReference>
<organism evidence="3 4">
    <name type="scientific">Arthrobacter terrae</name>
    <dbReference type="NCBI Taxonomy" id="2935737"/>
    <lineage>
        <taxon>Bacteria</taxon>
        <taxon>Bacillati</taxon>
        <taxon>Actinomycetota</taxon>
        <taxon>Actinomycetes</taxon>
        <taxon>Micrococcales</taxon>
        <taxon>Micrococcaceae</taxon>
        <taxon>Arthrobacter</taxon>
    </lineage>
</organism>
<dbReference type="AlphaFoldDB" id="A0A931G4K6"/>
<evidence type="ECO:0000259" key="2">
    <source>
        <dbReference type="PROSITE" id="PS50966"/>
    </source>
</evidence>
<name>A0A931G4K6_9MICC</name>
<dbReference type="Proteomes" id="UP000655366">
    <property type="component" value="Unassembled WGS sequence"/>
</dbReference>
<evidence type="ECO:0000256" key="1">
    <source>
        <dbReference type="PROSITE-ProRule" id="PRU00325"/>
    </source>
</evidence>
<dbReference type="PROSITE" id="PS50966">
    <property type="entry name" value="ZF_SWIM"/>
    <property type="match status" value="1"/>
</dbReference>
<dbReference type="InterPro" id="IPR007527">
    <property type="entry name" value="Znf_SWIM"/>
</dbReference>
<protein>
    <submittedName>
        <fullName evidence="3">SWIM zinc finger family protein</fullName>
    </submittedName>
</protein>
<dbReference type="RefSeq" id="WP_196395469.1">
    <property type="nucleotide sequence ID" value="NZ_JADNYM010000004.1"/>
</dbReference>
<dbReference type="EMBL" id="JADNYM010000004">
    <property type="protein sequence ID" value="MBG0738520.1"/>
    <property type="molecule type" value="Genomic_DNA"/>
</dbReference>
<evidence type="ECO:0000313" key="3">
    <source>
        <dbReference type="EMBL" id="MBG0738520.1"/>
    </source>
</evidence>
<proteinExistence type="predicted"/>
<keyword evidence="1" id="KW-0862">Zinc</keyword>
<feature type="domain" description="SWIM-type" evidence="2">
    <location>
        <begin position="59"/>
        <end position="104"/>
    </location>
</feature>
<evidence type="ECO:0000313" key="4">
    <source>
        <dbReference type="Proteomes" id="UP000655366"/>
    </source>
</evidence>
<keyword evidence="4" id="KW-1185">Reference proteome</keyword>
<keyword evidence="1" id="KW-0863">Zinc-finger</keyword>
<reference evidence="3 4" key="1">
    <citation type="submission" date="2020-11" db="EMBL/GenBank/DDBJ databases">
        <title>Arthrobacter antarcticus sp. nov., isolated from Antarctic Soil.</title>
        <authorList>
            <person name="Li J."/>
        </authorList>
    </citation>
    <scope>NUCLEOTIDE SEQUENCE [LARGE SCALE GENOMIC DNA]</scope>
    <source>
        <strain evidence="3 4">Z1-20</strain>
    </source>
</reference>
<comment type="caution">
    <text evidence="3">The sequence shown here is derived from an EMBL/GenBank/DDBJ whole genome shotgun (WGS) entry which is preliminary data.</text>
</comment>
<keyword evidence="1" id="KW-0479">Metal-binding</keyword>
<sequence length="347" mass="37669">MPSSYPPLLDTATVCELVGTTSYTRGRAYARKRSVSNVTWDGATLKLAGKVQGHRASPYLTAVLFSAAKTSPRPDADLHPSSGSCSCPMGYACKHVAALLLTSNAGFTRAAPEGTSMEPLFAEPARMPPRVLTPPPRPAPEPDPLWTKQLDSLLTPARQPGFTGGYRAGRPAPEVPIPLGVQFELREVANQQFDQQRTRNALMQDGQDEKKVLLTVRPVKQNAKGKWLVGNLRWDAFRDTTATATATAPRQSRTATRSTFNGCGPLWRCTIPEGRTRRGMLGSIWISSTVRCSGACSPRVPLPASSSSAPRPEASSSFMTRFPFRWTCGQKMTPGSCFHTPKPAENR</sequence>
<accession>A0A931G4K6</accession>
<dbReference type="Pfam" id="PF04434">
    <property type="entry name" value="SWIM"/>
    <property type="match status" value="1"/>
</dbReference>